<evidence type="ECO:0000256" key="1">
    <source>
        <dbReference type="ARBA" id="ARBA00023015"/>
    </source>
</evidence>
<dbReference type="Pfam" id="PF00027">
    <property type="entry name" value="cNMP_binding"/>
    <property type="match status" value="1"/>
</dbReference>
<dbReference type="SUPFAM" id="SSF51206">
    <property type="entry name" value="cAMP-binding domain-like"/>
    <property type="match status" value="1"/>
</dbReference>
<organism evidence="6 7">
    <name type="scientific">Photorhabdus thracensis</name>
    <dbReference type="NCBI Taxonomy" id="230089"/>
    <lineage>
        <taxon>Bacteria</taxon>
        <taxon>Pseudomonadati</taxon>
        <taxon>Pseudomonadota</taxon>
        <taxon>Gammaproteobacteria</taxon>
        <taxon>Enterobacterales</taxon>
        <taxon>Morganellaceae</taxon>
        <taxon>Photorhabdus</taxon>
    </lineage>
</organism>
<accession>A0A0F7LST7</accession>
<evidence type="ECO:0000259" key="5">
    <source>
        <dbReference type="Pfam" id="PF13545"/>
    </source>
</evidence>
<keyword evidence="7" id="KW-1185">Reference proteome</keyword>
<dbReference type="InterPro" id="IPR018490">
    <property type="entry name" value="cNMP-bd_dom_sf"/>
</dbReference>
<dbReference type="SUPFAM" id="SSF46785">
    <property type="entry name" value="Winged helix' DNA-binding domain"/>
    <property type="match status" value="1"/>
</dbReference>
<evidence type="ECO:0000313" key="6">
    <source>
        <dbReference type="EMBL" id="AKH64857.1"/>
    </source>
</evidence>
<dbReference type="Pfam" id="PF13545">
    <property type="entry name" value="HTH_Crp_2"/>
    <property type="match status" value="1"/>
</dbReference>
<dbReference type="EMBL" id="CP011104">
    <property type="protein sequence ID" value="AKH64857.1"/>
    <property type="molecule type" value="Genomic_DNA"/>
</dbReference>
<protein>
    <submittedName>
        <fullName evidence="6">Transcriptional regulator</fullName>
    </submittedName>
</protein>
<dbReference type="InterPro" id="IPR036390">
    <property type="entry name" value="WH_DNA-bd_sf"/>
</dbReference>
<dbReference type="Gene3D" id="2.60.120.10">
    <property type="entry name" value="Jelly Rolls"/>
    <property type="match status" value="1"/>
</dbReference>
<name>A0A0F7LST7_9GAMM</name>
<dbReference type="InterPro" id="IPR012318">
    <property type="entry name" value="HTH_CRP"/>
</dbReference>
<evidence type="ECO:0000256" key="3">
    <source>
        <dbReference type="ARBA" id="ARBA00023163"/>
    </source>
</evidence>
<keyword evidence="2" id="KW-0238">DNA-binding</keyword>
<dbReference type="RefSeq" id="WP_046975893.1">
    <property type="nucleotide sequence ID" value="NZ_CAWQPG010000306.1"/>
</dbReference>
<dbReference type="OrthoDB" id="6706464at2"/>
<keyword evidence="3" id="KW-0804">Transcription</keyword>
<keyword evidence="1" id="KW-0805">Transcription regulation</keyword>
<proteinExistence type="predicted"/>
<reference evidence="7" key="2">
    <citation type="submission" date="2015-03" db="EMBL/GenBank/DDBJ databases">
        <title>Genome sequence of Azospirillum thiophilum strain DSM 21654T.</title>
        <authorList>
            <person name="Kwak Y."/>
            <person name="Shin J.-H."/>
        </authorList>
    </citation>
    <scope>NUCLEOTIDE SEQUENCE [LARGE SCALE GENOMIC DNA]</scope>
    <source>
        <strain evidence="7">DSM 15199</strain>
    </source>
</reference>
<dbReference type="STRING" id="230089.VY86_17455"/>
<evidence type="ECO:0000259" key="4">
    <source>
        <dbReference type="Pfam" id="PF00027"/>
    </source>
</evidence>
<reference evidence="6 7" key="1">
    <citation type="journal article" date="2015" name="J. Biotechnol.">
        <title>Complete genome sequence of Photorhabdus temperata subsp. thracensis 39-8(T), an entomopathogenic bacterium for the improved commercial bioinsecticide.</title>
        <authorList>
            <person name="Kwak Y."/>
            <person name="Shin J.H."/>
        </authorList>
    </citation>
    <scope>NUCLEOTIDE SEQUENCE [LARGE SCALE GENOMIC DNA]</scope>
    <source>
        <strain evidence="6 7">DSM 15199</strain>
    </source>
</reference>
<dbReference type="Proteomes" id="UP000034866">
    <property type="component" value="Chromosome"/>
</dbReference>
<dbReference type="InterPro" id="IPR000595">
    <property type="entry name" value="cNMP-bd_dom"/>
</dbReference>
<sequence>MHLDKEKKLKYYFDKYDLDEIFSTKLMEKLDVVERKKNAYLTHQLSKFTHLYILVEGKLKVEFYNANGKFSVFAFATPLFLVGDLELFHSQGYSIINSISVQEPSVFLSIPLETVKTFGLTDTRFLGFVCKQLSNKLFESSLLKSGAFLTVEENLKRFLYHDSEKNGDVLVLEKREYLASILGVSVRQLNRAIKSLNEKGIIMSKNKQVKIIDYNALVKDIEF</sequence>
<feature type="domain" description="HTH crp-type" evidence="5">
    <location>
        <begin position="158"/>
        <end position="217"/>
    </location>
</feature>
<feature type="domain" description="Cyclic nucleotide-binding" evidence="4">
    <location>
        <begin position="35"/>
        <end position="117"/>
    </location>
</feature>
<dbReference type="GO" id="GO:0006355">
    <property type="term" value="P:regulation of DNA-templated transcription"/>
    <property type="evidence" value="ECO:0007669"/>
    <property type="project" value="InterPro"/>
</dbReference>
<evidence type="ECO:0000256" key="2">
    <source>
        <dbReference type="ARBA" id="ARBA00023125"/>
    </source>
</evidence>
<dbReference type="KEGG" id="ptt:VY86_17455"/>
<dbReference type="AlphaFoldDB" id="A0A0F7LST7"/>
<dbReference type="CDD" id="cd00038">
    <property type="entry name" value="CAP_ED"/>
    <property type="match status" value="1"/>
</dbReference>
<evidence type="ECO:0000313" key="7">
    <source>
        <dbReference type="Proteomes" id="UP000034866"/>
    </source>
</evidence>
<dbReference type="InterPro" id="IPR014710">
    <property type="entry name" value="RmlC-like_jellyroll"/>
</dbReference>
<dbReference type="GO" id="GO:0003677">
    <property type="term" value="F:DNA binding"/>
    <property type="evidence" value="ECO:0007669"/>
    <property type="project" value="UniProtKB-KW"/>
</dbReference>
<gene>
    <name evidence="6" type="ORF">VY86_17455</name>
</gene>
<dbReference type="PATRIC" id="fig|230089.6.peg.3947"/>